<keyword evidence="3" id="KW-0274">FAD</keyword>
<dbReference type="PANTHER" id="PTHR43004:SF19">
    <property type="entry name" value="BINDING MONOOXYGENASE, PUTATIVE (JCVI)-RELATED"/>
    <property type="match status" value="1"/>
</dbReference>
<evidence type="ECO:0000259" key="5">
    <source>
        <dbReference type="Pfam" id="PF01494"/>
    </source>
</evidence>
<keyword evidence="7" id="KW-1185">Reference proteome</keyword>
<dbReference type="KEGG" id="gtr:GLOTRDRAFT_113667"/>
<keyword evidence="4" id="KW-0560">Oxidoreductase</keyword>
<evidence type="ECO:0000256" key="1">
    <source>
        <dbReference type="ARBA" id="ARBA00001974"/>
    </source>
</evidence>
<dbReference type="Proteomes" id="UP000030669">
    <property type="component" value="Unassembled WGS sequence"/>
</dbReference>
<dbReference type="InterPro" id="IPR036188">
    <property type="entry name" value="FAD/NAD-bd_sf"/>
</dbReference>
<evidence type="ECO:0000313" key="7">
    <source>
        <dbReference type="Proteomes" id="UP000030669"/>
    </source>
</evidence>
<proteinExistence type="predicted"/>
<dbReference type="OrthoDB" id="2690153at2759"/>
<dbReference type="InterPro" id="IPR050641">
    <property type="entry name" value="RIFMO-like"/>
</dbReference>
<evidence type="ECO:0000256" key="2">
    <source>
        <dbReference type="ARBA" id="ARBA00022630"/>
    </source>
</evidence>
<evidence type="ECO:0000313" key="6">
    <source>
        <dbReference type="EMBL" id="EPQ61272.1"/>
    </source>
</evidence>
<protein>
    <recommendedName>
        <fullName evidence="5">FAD-binding domain-containing protein</fullName>
    </recommendedName>
</protein>
<dbReference type="Gene3D" id="3.50.50.60">
    <property type="entry name" value="FAD/NAD(P)-binding domain"/>
    <property type="match status" value="2"/>
</dbReference>
<dbReference type="Gene3D" id="3.40.30.20">
    <property type="match status" value="1"/>
</dbReference>
<dbReference type="GO" id="GO:0016709">
    <property type="term" value="F:oxidoreductase activity, acting on paired donors, with incorporation or reduction of molecular oxygen, NAD(P)H as one donor, and incorporation of one atom of oxygen"/>
    <property type="evidence" value="ECO:0007669"/>
    <property type="project" value="UniProtKB-ARBA"/>
</dbReference>
<evidence type="ECO:0000256" key="3">
    <source>
        <dbReference type="ARBA" id="ARBA00022827"/>
    </source>
</evidence>
<dbReference type="GO" id="GO:0071949">
    <property type="term" value="F:FAD binding"/>
    <property type="evidence" value="ECO:0007669"/>
    <property type="project" value="InterPro"/>
</dbReference>
<dbReference type="PANTHER" id="PTHR43004">
    <property type="entry name" value="TRK SYSTEM POTASSIUM UPTAKE PROTEIN"/>
    <property type="match status" value="1"/>
</dbReference>
<dbReference type="RefSeq" id="XP_007861477.1">
    <property type="nucleotide sequence ID" value="XM_007863286.1"/>
</dbReference>
<feature type="domain" description="FAD-binding" evidence="5">
    <location>
        <begin position="12"/>
        <end position="300"/>
    </location>
</feature>
<dbReference type="EMBL" id="KB469296">
    <property type="protein sequence ID" value="EPQ61272.1"/>
    <property type="molecule type" value="Genomic_DNA"/>
</dbReference>
<dbReference type="GeneID" id="19299769"/>
<gene>
    <name evidence="6" type="ORF">GLOTRDRAFT_113667</name>
</gene>
<dbReference type="AlphaFoldDB" id="S7QPK3"/>
<sequence>MQPSEGHIDPIPILIVGAGPAGLVLALTLVQNGVPVRVIDKAPAPPVGQRGAGIMPRTLEIYEFLGVLPNILRAGFMLPPCAQYDSPGITKPAKQFDMVTVYDPTPDCPYLRGYTLGQDEVTRIMRSHLSRHGCEVEYGVGLVDFEQHPDAVTVHVSVQKDGDLVPGVIEARWLVGADGGKGIVRKQLGLTFLGETRAEDGLVIADVHITGLSNDYWHMWGDVSTKWVTIRPTEKDGIFWSLSGGRQADYEKLASDPEALRQFVREVSGRTDFELGEFVTLNSFRPNIRMVNKFGEGRVFFNLAWKLALVHKSLAPASLLGTYTSERLPVIAQMLNKTTQLLDRAVEAAATKRDIPPEHLQDEGANPWVRGKVFFQLGVNYRWSEIVVDEEAEGRWVSVREAYGAATGAGGARVYAGDRAPDAPFLADLKAGVDISPVGPGTKRLFDLFKPTHHTVLVFSSAVEEVLDVLEELPPLVTRSVVVFPTRTAVERLQPRETWDGVHHVVKDCFGYAYKHYSAEKGRRKVVIVRPDGVVGAIVGGVEGVKRYFIGVFGSGLAD</sequence>
<dbReference type="SUPFAM" id="SSF51905">
    <property type="entry name" value="FAD/NAD(P)-binding domain"/>
    <property type="match status" value="1"/>
</dbReference>
<dbReference type="Gene3D" id="3.30.70.2450">
    <property type="match status" value="1"/>
</dbReference>
<evidence type="ECO:0000256" key="4">
    <source>
        <dbReference type="ARBA" id="ARBA00023002"/>
    </source>
</evidence>
<accession>S7QPK3</accession>
<dbReference type="InterPro" id="IPR002938">
    <property type="entry name" value="FAD-bd"/>
</dbReference>
<feature type="domain" description="FAD-binding" evidence="5">
    <location>
        <begin position="301"/>
        <end position="337"/>
    </location>
</feature>
<dbReference type="Pfam" id="PF01494">
    <property type="entry name" value="FAD_binding_3"/>
    <property type="match status" value="2"/>
</dbReference>
<organism evidence="6 7">
    <name type="scientific">Gloeophyllum trabeum (strain ATCC 11539 / FP-39264 / Madison 617)</name>
    <name type="common">Brown rot fungus</name>
    <dbReference type="NCBI Taxonomy" id="670483"/>
    <lineage>
        <taxon>Eukaryota</taxon>
        <taxon>Fungi</taxon>
        <taxon>Dikarya</taxon>
        <taxon>Basidiomycota</taxon>
        <taxon>Agaricomycotina</taxon>
        <taxon>Agaricomycetes</taxon>
        <taxon>Gloeophyllales</taxon>
        <taxon>Gloeophyllaceae</taxon>
        <taxon>Gloeophyllum</taxon>
    </lineage>
</organism>
<comment type="cofactor">
    <cofactor evidence="1">
        <name>FAD</name>
        <dbReference type="ChEBI" id="CHEBI:57692"/>
    </cofactor>
</comment>
<dbReference type="OMA" id="DIPQYRT"/>
<reference evidence="6 7" key="1">
    <citation type="journal article" date="2012" name="Science">
        <title>The Paleozoic origin of enzymatic lignin decomposition reconstructed from 31 fungal genomes.</title>
        <authorList>
            <person name="Floudas D."/>
            <person name="Binder M."/>
            <person name="Riley R."/>
            <person name="Barry K."/>
            <person name="Blanchette R.A."/>
            <person name="Henrissat B."/>
            <person name="Martinez A.T."/>
            <person name="Otillar R."/>
            <person name="Spatafora J.W."/>
            <person name="Yadav J.S."/>
            <person name="Aerts A."/>
            <person name="Benoit I."/>
            <person name="Boyd A."/>
            <person name="Carlson A."/>
            <person name="Copeland A."/>
            <person name="Coutinho P.M."/>
            <person name="de Vries R.P."/>
            <person name="Ferreira P."/>
            <person name="Findley K."/>
            <person name="Foster B."/>
            <person name="Gaskell J."/>
            <person name="Glotzer D."/>
            <person name="Gorecki P."/>
            <person name="Heitman J."/>
            <person name="Hesse C."/>
            <person name="Hori C."/>
            <person name="Igarashi K."/>
            <person name="Jurgens J.A."/>
            <person name="Kallen N."/>
            <person name="Kersten P."/>
            <person name="Kohler A."/>
            <person name="Kuees U."/>
            <person name="Kumar T.K.A."/>
            <person name="Kuo A."/>
            <person name="LaButti K."/>
            <person name="Larrondo L.F."/>
            <person name="Lindquist E."/>
            <person name="Ling A."/>
            <person name="Lombard V."/>
            <person name="Lucas S."/>
            <person name="Lundell T."/>
            <person name="Martin R."/>
            <person name="McLaughlin D.J."/>
            <person name="Morgenstern I."/>
            <person name="Morin E."/>
            <person name="Murat C."/>
            <person name="Nagy L.G."/>
            <person name="Nolan M."/>
            <person name="Ohm R.A."/>
            <person name="Patyshakuliyeva A."/>
            <person name="Rokas A."/>
            <person name="Ruiz-Duenas F.J."/>
            <person name="Sabat G."/>
            <person name="Salamov A."/>
            <person name="Samejima M."/>
            <person name="Schmutz J."/>
            <person name="Slot J.C."/>
            <person name="St John F."/>
            <person name="Stenlid J."/>
            <person name="Sun H."/>
            <person name="Sun S."/>
            <person name="Syed K."/>
            <person name="Tsang A."/>
            <person name="Wiebenga A."/>
            <person name="Young D."/>
            <person name="Pisabarro A."/>
            <person name="Eastwood D.C."/>
            <person name="Martin F."/>
            <person name="Cullen D."/>
            <person name="Grigoriev I.V."/>
            <person name="Hibbett D.S."/>
        </authorList>
    </citation>
    <scope>NUCLEOTIDE SEQUENCE [LARGE SCALE GENOMIC DNA]</scope>
    <source>
        <strain evidence="6 7">ATCC 11539</strain>
    </source>
</reference>
<dbReference type="PRINTS" id="PR00420">
    <property type="entry name" value="RNGMNOXGNASE"/>
</dbReference>
<name>S7QPK3_GLOTA</name>
<dbReference type="InterPro" id="IPR038220">
    <property type="entry name" value="PHOX_C_sf"/>
</dbReference>
<dbReference type="HOGENOM" id="CLU_009665_20_3_1"/>
<dbReference type="eggNOG" id="KOG3855">
    <property type="taxonomic scope" value="Eukaryota"/>
</dbReference>
<keyword evidence="2" id="KW-0285">Flavoprotein</keyword>